<dbReference type="GO" id="GO:0035556">
    <property type="term" value="P:intracellular signal transduction"/>
    <property type="evidence" value="ECO:0007669"/>
    <property type="project" value="TreeGrafter"/>
</dbReference>
<evidence type="ECO:0000256" key="2">
    <source>
        <dbReference type="ARBA" id="ARBA00022527"/>
    </source>
</evidence>
<dbReference type="SUPFAM" id="SSF56112">
    <property type="entry name" value="Protein kinase-like (PK-like)"/>
    <property type="match status" value="1"/>
</dbReference>
<sequence length="410" mass="46698">DPKDSPTEREQRTKREMTIMQLLHHPHICSLDEWACEGMLYYFFIEYVDGGQLLDYIIQHGKLKEKQARKFARQIASALDYCHQNAIVHRDLKIENILITRDENIKIIDFGLSNFYSSKTTLNTYCGSLYFAAPELLRARGYVGPEVDIWSFGVVLFVMVCGRVPFDDTSLPVLHQKIKMGVVQYPDHLSKVDPQRRETMTYILNHPWMKKNYGNNPIQNHLPGRQPLDSLDSHVIQRMHTYGFGLPEDIHDRLRRTVASHEYQYAKLQLKTLPLATPPAHTMARHRTTPLSPEASSPSTYATFGINGYDPLLSIYYLVHERMKRERGELVDTPGPLSALGSSSNLTTTSASSSTTSLHRSSSLSFFRSSSLRQTASHPHQPPLPSQPHQATIRRSSSLIQRSKSAAKRL</sequence>
<dbReference type="OrthoDB" id="193931at2759"/>
<dbReference type="PANTHER" id="PTHR24346">
    <property type="entry name" value="MAP/MICROTUBULE AFFINITY-REGULATING KINASE"/>
    <property type="match status" value="1"/>
</dbReference>
<proteinExistence type="inferred from homology"/>
<dbReference type="FunFam" id="1.10.510.10:FF:000571">
    <property type="entry name" value="Maternal embryonic leucine zipper kinase"/>
    <property type="match status" value="1"/>
</dbReference>
<evidence type="ECO:0000256" key="4">
    <source>
        <dbReference type="ARBA" id="ARBA00022741"/>
    </source>
</evidence>
<dbReference type="GO" id="GO:0004674">
    <property type="term" value="F:protein serine/threonine kinase activity"/>
    <property type="evidence" value="ECO:0007669"/>
    <property type="project" value="UniProtKB-KW"/>
</dbReference>
<evidence type="ECO:0000256" key="6">
    <source>
        <dbReference type="ARBA" id="ARBA00022840"/>
    </source>
</evidence>
<evidence type="ECO:0000313" key="10">
    <source>
        <dbReference type="Proteomes" id="UP000242146"/>
    </source>
</evidence>
<dbReference type="EMBL" id="MCGT01000005">
    <property type="protein sequence ID" value="ORX59489.1"/>
    <property type="molecule type" value="Genomic_DNA"/>
</dbReference>
<keyword evidence="5 9" id="KW-0418">Kinase</keyword>
<organism evidence="9 10">
    <name type="scientific">Hesseltinella vesiculosa</name>
    <dbReference type="NCBI Taxonomy" id="101127"/>
    <lineage>
        <taxon>Eukaryota</taxon>
        <taxon>Fungi</taxon>
        <taxon>Fungi incertae sedis</taxon>
        <taxon>Mucoromycota</taxon>
        <taxon>Mucoromycotina</taxon>
        <taxon>Mucoromycetes</taxon>
        <taxon>Mucorales</taxon>
        <taxon>Cunninghamellaceae</taxon>
        <taxon>Hesseltinella</taxon>
    </lineage>
</organism>
<dbReference type="AlphaFoldDB" id="A0A1X2GQU8"/>
<keyword evidence="6" id="KW-0067">ATP-binding</keyword>
<accession>A0A1X2GQU8</accession>
<dbReference type="Proteomes" id="UP000242146">
    <property type="component" value="Unassembled WGS sequence"/>
</dbReference>
<evidence type="ECO:0000256" key="7">
    <source>
        <dbReference type="SAM" id="MobiDB-lite"/>
    </source>
</evidence>
<keyword evidence="3" id="KW-0808">Transferase</keyword>
<dbReference type="PROSITE" id="PS00108">
    <property type="entry name" value="PROTEIN_KINASE_ST"/>
    <property type="match status" value="1"/>
</dbReference>
<feature type="compositionally biased region" description="Low complexity" evidence="7">
    <location>
        <begin position="337"/>
        <end position="372"/>
    </location>
</feature>
<dbReference type="GO" id="GO:0005524">
    <property type="term" value="F:ATP binding"/>
    <property type="evidence" value="ECO:0007669"/>
    <property type="project" value="UniProtKB-KW"/>
</dbReference>
<feature type="domain" description="Protein kinase" evidence="8">
    <location>
        <begin position="1"/>
        <end position="209"/>
    </location>
</feature>
<evidence type="ECO:0000256" key="5">
    <source>
        <dbReference type="ARBA" id="ARBA00022777"/>
    </source>
</evidence>
<feature type="compositionally biased region" description="Polar residues" evidence="7">
    <location>
        <begin position="393"/>
        <end position="404"/>
    </location>
</feature>
<dbReference type="InterPro" id="IPR011009">
    <property type="entry name" value="Kinase-like_dom_sf"/>
</dbReference>
<feature type="non-terminal residue" evidence="9">
    <location>
        <position position="410"/>
    </location>
</feature>
<keyword evidence="2" id="KW-0723">Serine/threonine-protein kinase</keyword>
<keyword evidence="10" id="KW-1185">Reference proteome</keyword>
<evidence type="ECO:0000259" key="8">
    <source>
        <dbReference type="PROSITE" id="PS50011"/>
    </source>
</evidence>
<dbReference type="InterPro" id="IPR008271">
    <property type="entry name" value="Ser/Thr_kinase_AS"/>
</dbReference>
<dbReference type="Gene3D" id="1.10.510.10">
    <property type="entry name" value="Transferase(Phosphotransferase) domain 1"/>
    <property type="match status" value="1"/>
</dbReference>
<dbReference type="PROSITE" id="PS50011">
    <property type="entry name" value="PROTEIN_KINASE_DOM"/>
    <property type="match status" value="1"/>
</dbReference>
<reference evidence="9 10" key="1">
    <citation type="submission" date="2016-07" db="EMBL/GenBank/DDBJ databases">
        <title>Pervasive Adenine N6-methylation of Active Genes in Fungi.</title>
        <authorList>
            <consortium name="DOE Joint Genome Institute"/>
            <person name="Mondo S.J."/>
            <person name="Dannebaum R.O."/>
            <person name="Kuo R.C."/>
            <person name="Labutti K."/>
            <person name="Haridas S."/>
            <person name="Kuo A."/>
            <person name="Salamov A."/>
            <person name="Ahrendt S.R."/>
            <person name="Lipzen A."/>
            <person name="Sullivan W."/>
            <person name="Andreopoulos W.B."/>
            <person name="Clum A."/>
            <person name="Lindquist E."/>
            <person name="Daum C."/>
            <person name="Ramamoorthy G.K."/>
            <person name="Gryganskyi A."/>
            <person name="Culley D."/>
            <person name="Magnuson J.K."/>
            <person name="James T.Y."/>
            <person name="O'Malley M.A."/>
            <person name="Stajich J.E."/>
            <person name="Spatafora J.W."/>
            <person name="Visel A."/>
            <person name="Grigoriev I.V."/>
        </authorList>
    </citation>
    <scope>NUCLEOTIDE SEQUENCE [LARGE SCALE GENOMIC DNA]</scope>
    <source>
        <strain evidence="9 10">NRRL 3301</strain>
    </source>
</reference>
<evidence type="ECO:0000256" key="1">
    <source>
        <dbReference type="ARBA" id="ARBA00010791"/>
    </source>
</evidence>
<comment type="similarity">
    <text evidence="1">Belongs to the protein kinase superfamily. CAMK Ser/Thr protein kinase family. NIM1 subfamily.</text>
</comment>
<dbReference type="SMART" id="SM00220">
    <property type="entry name" value="S_TKc"/>
    <property type="match status" value="1"/>
</dbReference>
<evidence type="ECO:0000313" key="9">
    <source>
        <dbReference type="EMBL" id="ORX59489.1"/>
    </source>
</evidence>
<evidence type="ECO:0000256" key="3">
    <source>
        <dbReference type="ARBA" id="ARBA00022679"/>
    </source>
</evidence>
<gene>
    <name evidence="9" type="ORF">DM01DRAFT_244222</name>
</gene>
<feature type="region of interest" description="Disordered" evidence="7">
    <location>
        <begin position="329"/>
        <end position="410"/>
    </location>
</feature>
<protein>
    <submittedName>
        <fullName evidence="9">Pkinase-domain-containing protein</fullName>
    </submittedName>
</protein>
<keyword evidence="4" id="KW-0547">Nucleotide-binding</keyword>
<dbReference type="Pfam" id="PF00069">
    <property type="entry name" value="Pkinase"/>
    <property type="match status" value="1"/>
</dbReference>
<dbReference type="GO" id="GO:0000226">
    <property type="term" value="P:microtubule cytoskeleton organization"/>
    <property type="evidence" value="ECO:0007669"/>
    <property type="project" value="TreeGrafter"/>
</dbReference>
<name>A0A1X2GQU8_9FUNG</name>
<dbReference type="STRING" id="101127.A0A1X2GQU8"/>
<dbReference type="PANTHER" id="PTHR24346:SF82">
    <property type="entry name" value="KP78A-RELATED"/>
    <property type="match status" value="1"/>
</dbReference>
<feature type="non-terminal residue" evidence="9">
    <location>
        <position position="1"/>
    </location>
</feature>
<comment type="caution">
    <text evidence="9">The sequence shown here is derived from an EMBL/GenBank/DDBJ whole genome shotgun (WGS) entry which is preliminary data.</text>
</comment>
<dbReference type="GO" id="GO:0005737">
    <property type="term" value="C:cytoplasm"/>
    <property type="evidence" value="ECO:0007669"/>
    <property type="project" value="TreeGrafter"/>
</dbReference>
<dbReference type="InterPro" id="IPR000719">
    <property type="entry name" value="Prot_kinase_dom"/>
</dbReference>